<gene>
    <name evidence="5" type="primary">cheB</name>
    <name evidence="10" type="ORF">SAMN05216272_10278</name>
</gene>
<keyword evidence="11" id="KW-1185">Reference proteome</keyword>
<dbReference type="InterPro" id="IPR008248">
    <property type="entry name" value="CheB-like"/>
</dbReference>
<dbReference type="RefSeq" id="WP_090261350.1">
    <property type="nucleotide sequence ID" value="NZ_FNDS01000002.1"/>
</dbReference>
<keyword evidence="5 7" id="KW-0597">Phosphoprotein</keyword>
<dbReference type="SUPFAM" id="SSF52172">
    <property type="entry name" value="CheY-like"/>
    <property type="match status" value="1"/>
</dbReference>
<evidence type="ECO:0000256" key="7">
    <source>
        <dbReference type="PROSITE-ProRule" id="PRU00169"/>
    </source>
</evidence>
<comment type="domain">
    <text evidence="5">Contains a C-terminal catalytic domain, and an N-terminal region which modulates catalytic activity.</text>
</comment>
<dbReference type="GO" id="GO:0050568">
    <property type="term" value="F:protein-glutamine glutaminase activity"/>
    <property type="evidence" value="ECO:0007669"/>
    <property type="project" value="UniProtKB-UniRule"/>
</dbReference>
<dbReference type="EC" id="3.5.1.44" evidence="5"/>
<comment type="catalytic activity">
    <reaction evidence="4 5">
        <text>[protein]-L-glutamate 5-O-methyl ester + H2O = L-glutamyl-[protein] + methanol + H(+)</text>
        <dbReference type="Rhea" id="RHEA:23236"/>
        <dbReference type="Rhea" id="RHEA-COMP:10208"/>
        <dbReference type="Rhea" id="RHEA-COMP:10311"/>
        <dbReference type="ChEBI" id="CHEBI:15377"/>
        <dbReference type="ChEBI" id="CHEBI:15378"/>
        <dbReference type="ChEBI" id="CHEBI:17790"/>
        <dbReference type="ChEBI" id="CHEBI:29973"/>
        <dbReference type="ChEBI" id="CHEBI:82795"/>
        <dbReference type="EC" id="3.1.1.61"/>
    </reaction>
</comment>
<evidence type="ECO:0000256" key="4">
    <source>
        <dbReference type="ARBA" id="ARBA00048267"/>
    </source>
</evidence>
<proteinExistence type="inferred from homology"/>
<evidence type="ECO:0000256" key="5">
    <source>
        <dbReference type="HAMAP-Rule" id="MF_00099"/>
    </source>
</evidence>
<comment type="catalytic activity">
    <reaction evidence="5">
        <text>L-glutaminyl-[protein] + H2O = L-glutamyl-[protein] + NH4(+)</text>
        <dbReference type="Rhea" id="RHEA:16441"/>
        <dbReference type="Rhea" id="RHEA-COMP:10207"/>
        <dbReference type="Rhea" id="RHEA-COMP:10208"/>
        <dbReference type="ChEBI" id="CHEBI:15377"/>
        <dbReference type="ChEBI" id="CHEBI:28938"/>
        <dbReference type="ChEBI" id="CHEBI:29973"/>
        <dbReference type="ChEBI" id="CHEBI:30011"/>
        <dbReference type="EC" id="3.5.1.44"/>
    </reaction>
</comment>
<keyword evidence="3 5" id="KW-0378">Hydrolase</keyword>
<evidence type="ECO:0000313" key="10">
    <source>
        <dbReference type="EMBL" id="SDH59477.1"/>
    </source>
</evidence>
<dbReference type="EMBL" id="FNDS01000002">
    <property type="protein sequence ID" value="SDH59477.1"/>
    <property type="molecule type" value="Genomic_DNA"/>
</dbReference>
<reference evidence="11" key="1">
    <citation type="submission" date="2016-10" db="EMBL/GenBank/DDBJ databases">
        <authorList>
            <person name="Varghese N."/>
            <person name="Submissions S."/>
        </authorList>
    </citation>
    <scope>NUCLEOTIDE SEQUENCE [LARGE SCALE GENOMIC DNA]</scope>
    <source>
        <strain evidence="11">CCM 7469</strain>
    </source>
</reference>
<dbReference type="GO" id="GO:0000156">
    <property type="term" value="F:phosphorelay response regulator activity"/>
    <property type="evidence" value="ECO:0007669"/>
    <property type="project" value="InterPro"/>
</dbReference>
<evidence type="ECO:0000256" key="2">
    <source>
        <dbReference type="ARBA" id="ARBA00022500"/>
    </source>
</evidence>
<comment type="similarity">
    <text evidence="5">Belongs to the CheB family.</text>
</comment>
<dbReference type="CDD" id="cd17541">
    <property type="entry name" value="REC_CheB-like"/>
    <property type="match status" value="1"/>
</dbReference>
<feature type="domain" description="CheB-type methylesterase" evidence="9">
    <location>
        <begin position="147"/>
        <end position="335"/>
    </location>
</feature>
<dbReference type="EC" id="3.1.1.61" evidence="5"/>
<dbReference type="InterPro" id="IPR000673">
    <property type="entry name" value="Sig_transdc_resp-reg_Me-estase"/>
</dbReference>
<evidence type="ECO:0000259" key="9">
    <source>
        <dbReference type="PROSITE" id="PS50122"/>
    </source>
</evidence>
<comment type="function">
    <text evidence="5">Involved in chemotaxis. Part of a chemotaxis signal transduction system that modulates chemotaxis in response to various stimuli. Catalyzes the demethylation of specific methylglutamate residues introduced into the chemoreceptors (methyl-accepting chemotaxis proteins or MCP) by CheR. Also mediates the irreversible deamidation of specific glutamine residues to glutamic acid.</text>
</comment>
<dbReference type="GO" id="GO:0006935">
    <property type="term" value="P:chemotaxis"/>
    <property type="evidence" value="ECO:0007669"/>
    <property type="project" value="UniProtKB-UniRule"/>
</dbReference>
<keyword evidence="1 5" id="KW-0963">Cytoplasm</keyword>
<dbReference type="InterPro" id="IPR001789">
    <property type="entry name" value="Sig_transdc_resp-reg_receiver"/>
</dbReference>
<dbReference type="OrthoDB" id="9793421at2"/>
<evidence type="ECO:0000313" key="11">
    <source>
        <dbReference type="Proteomes" id="UP000199636"/>
    </source>
</evidence>
<feature type="domain" description="Response regulatory" evidence="8">
    <location>
        <begin position="2"/>
        <end position="119"/>
    </location>
</feature>
<sequence>MKIGIVNDMPLAVEAMRRALAFEPAHRVLWVAGNGAEAVQMCAAQTPDVVLMDLLMPVMDGVEATRRIMAASPCAIIVVTSDLELNLARVFEAMGCGAVDAVNTPLLGVGDSLQAARPLLRKLQNLAWLSAPGNSRPRPEGVTRDASLSARRLVAVGASAGGPAALAELLKRLPASFSAAMVVVQHVDEVFAAGMADWLASQAPFPVRLARQGEVPQPGCVLLAGTNDHIRLQRNGELAYTAEPSGHIYRPSIDVFFDSVVENWVGQAVGVLLTGMGRDGAQGLKHMRERGFLTLAQDQGSSAVYGMPKAAAAIGAASEIRSLGEIARRLGELFG</sequence>
<name>A0A1G8DPA9_9PSED</name>
<dbReference type="Gene3D" id="3.40.50.180">
    <property type="entry name" value="Methylesterase CheB, C-terminal domain"/>
    <property type="match status" value="1"/>
</dbReference>
<dbReference type="PANTHER" id="PTHR42872">
    <property type="entry name" value="PROTEIN-GLUTAMATE METHYLESTERASE/PROTEIN-GLUTAMINE GLUTAMINASE"/>
    <property type="match status" value="1"/>
</dbReference>
<keyword evidence="2 5" id="KW-0145">Chemotaxis</keyword>
<evidence type="ECO:0000256" key="3">
    <source>
        <dbReference type="ARBA" id="ARBA00022801"/>
    </source>
</evidence>
<accession>A0A1G8DPA9</accession>
<dbReference type="Pfam" id="PF00072">
    <property type="entry name" value="Response_reg"/>
    <property type="match status" value="1"/>
</dbReference>
<organism evidence="10 11">
    <name type="scientific">Pseudomonas panipatensis</name>
    <dbReference type="NCBI Taxonomy" id="428992"/>
    <lineage>
        <taxon>Bacteria</taxon>
        <taxon>Pseudomonadati</taxon>
        <taxon>Pseudomonadota</taxon>
        <taxon>Gammaproteobacteria</taxon>
        <taxon>Pseudomonadales</taxon>
        <taxon>Pseudomonadaceae</taxon>
        <taxon>Pseudomonas</taxon>
    </lineage>
</organism>
<dbReference type="PIRSF" id="PIRSF000876">
    <property type="entry name" value="RR_chemtxs_CheB"/>
    <property type="match status" value="1"/>
</dbReference>
<evidence type="ECO:0000256" key="1">
    <source>
        <dbReference type="ARBA" id="ARBA00022490"/>
    </source>
</evidence>
<dbReference type="GO" id="GO:0008984">
    <property type="term" value="F:protein-glutamate methylesterase activity"/>
    <property type="evidence" value="ECO:0007669"/>
    <property type="project" value="UniProtKB-UniRule"/>
</dbReference>
<dbReference type="HAMAP" id="MF_00099">
    <property type="entry name" value="CheB_chemtxs"/>
    <property type="match status" value="1"/>
</dbReference>
<dbReference type="STRING" id="428992.SAMN05216272_10278"/>
<comment type="subcellular location">
    <subcellularLocation>
        <location evidence="5">Cytoplasm</location>
    </subcellularLocation>
</comment>
<dbReference type="SUPFAM" id="SSF52738">
    <property type="entry name" value="Methylesterase CheB, C-terminal domain"/>
    <property type="match status" value="1"/>
</dbReference>
<dbReference type="AlphaFoldDB" id="A0A1G8DPA9"/>
<dbReference type="PROSITE" id="PS50122">
    <property type="entry name" value="CHEB"/>
    <property type="match status" value="1"/>
</dbReference>
<dbReference type="PROSITE" id="PS50110">
    <property type="entry name" value="RESPONSE_REGULATORY"/>
    <property type="match status" value="1"/>
</dbReference>
<evidence type="ECO:0000259" key="8">
    <source>
        <dbReference type="PROSITE" id="PS50110"/>
    </source>
</evidence>
<dbReference type="SMART" id="SM00448">
    <property type="entry name" value="REC"/>
    <property type="match status" value="1"/>
</dbReference>
<protein>
    <recommendedName>
        <fullName evidence="5">Protein-glutamate methylesterase/protein-glutamine glutaminase</fullName>
        <ecNumber evidence="5">3.1.1.61</ecNumber>
        <ecNumber evidence="5">3.5.1.44</ecNumber>
    </recommendedName>
</protein>
<dbReference type="NCBIfam" id="NF009206">
    <property type="entry name" value="PRK12555.1"/>
    <property type="match status" value="1"/>
</dbReference>
<dbReference type="PANTHER" id="PTHR42872:SF6">
    <property type="entry name" value="PROTEIN-GLUTAMATE METHYLESTERASE_PROTEIN-GLUTAMINE GLUTAMINASE"/>
    <property type="match status" value="1"/>
</dbReference>
<feature type="active site" evidence="5 6">
    <location>
        <position position="186"/>
    </location>
</feature>
<dbReference type="Proteomes" id="UP000199636">
    <property type="component" value="Unassembled WGS sequence"/>
</dbReference>
<dbReference type="InterPro" id="IPR035909">
    <property type="entry name" value="CheB_C"/>
</dbReference>
<feature type="active site" evidence="5 6">
    <location>
        <position position="279"/>
    </location>
</feature>
<dbReference type="CDD" id="cd16432">
    <property type="entry name" value="CheB_Rec"/>
    <property type="match status" value="1"/>
</dbReference>
<feature type="active site" evidence="5 6">
    <location>
        <position position="159"/>
    </location>
</feature>
<comment type="PTM">
    <text evidence="5">Phosphorylated by CheA. Phosphorylation of the N-terminal regulatory domain activates the methylesterase activity.</text>
</comment>
<dbReference type="InterPro" id="IPR011006">
    <property type="entry name" value="CheY-like_superfamily"/>
</dbReference>
<dbReference type="Pfam" id="PF01339">
    <property type="entry name" value="CheB_methylest"/>
    <property type="match status" value="1"/>
</dbReference>
<dbReference type="Gene3D" id="3.40.50.2300">
    <property type="match status" value="1"/>
</dbReference>
<feature type="modified residue" description="4-aspartylphosphate" evidence="5 7">
    <location>
        <position position="53"/>
    </location>
</feature>
<evidence type="ECO:0000256" key="6">
    <source>
        <dbReference type="PROSITE-ProRule" id="PRU00050"/>
    </source>
</evidence>
<dbReference type="GO" id="GO:0005737">
    <property type="term" value="C:cytoplasm"/>
    <property type="evidence" value="ECO:0007669"/>
    <property type="project" value="UniProtKB-SubCell"/>
</dbReference>